<dbReference type="AlphaFoldDB" id="A0A433CYW4"/>
<dbReference type="Proteomes" id="UP000268093">
    <property type="component" value="Unassembled WGS sequence"/>
</dbReference>
<keyword evidence="2" id="KW-1185">Reference proteome</keyword>
<sequence length="108" mass="12110">MVQARKTRLMSHLMNTLILAWNENGSAQLMTSQVTKRTMETASRIVIENLKLLNAVIADDDNSSLQSEENESGVRKACLKALHASYEGARKKEAHTDPVWWRIADVTA</sequence>
<accession>A0A433CYW4</accession>
<proteinExistence type="predicted"/>
<reference evidence="1 2" key="1">
    <citation type="journal article" date="2018" name="New Phytol.">
        <title>Phylogenomics of Endogonaceae and evolution of mycorrhizas within Mucoromycota.</title>
        <authorList>
            <person name="Chang Y."/>
            <person name="Desiro A."/>
            <person name="Na H."/>
            <person name="Sandor L."/>
            <person name="Lipzen A."/>
            <person name="Clum A."/>
            <person name="Barry K."/>
            <person name="Grigoriev I.V."/>
            <person name="Martin F.M."/>
            <person name="Stajich J.E."/>
            <person name="Smith M.E."/>
            <person name="Bonito G."/>
            <person name="Spatafora J.W."/>
        </authorList>
    </citation>
    <scope>NUCLEOTIDE SEQUENCE [LARGE SCALE GENOMIC DNA]</scope>
    <source>
        <strain evidence="1 2">GMNB39</strain>
    </source>
</reference>
<evidence type="ECO:0000313" key="2">
    <source>
        <dbReference type="Proteomes" id="UP000268093"/>
    </source>
</evidence>
<name>A0A433CYW4_9FUNG</name>
<dbReference type="EMBL" id="RBNI01010389">
    <property type="protein sequence ID" value="RUP43751.1"/>
    <property type="molecule type" value="Genomic_DNA"/>
</dbReference>
<evidence type="ECO:0000313" key="1">
    <source>
        <dbReference type="EMBL" id="RUP43751.1"/>
    </source>
</evidence>
<feature type="non-terminal residue" evidence="1">
    <location>
        <position position="108"/>
    </location>
</feature>
<gene>
    <name evidence="1" type="ORF">BC936DRAFT_136779</name>
</gene>
<protein>
    <submittedName>
        <fullName evidence="1">Uncharacterized protein</fullName>
    </submittedName>
</protein>
<organism evidence="1 2">
    <name type="scientific">Jimgerdemannia flammicorona</name>
    <dbReference type="NCBI Taxonomy" id="994334"/>
    <lineage>
        <taxon>Eukaryota</taxon>
        <taxon>Fungi</taxon>
        <taxon>Fungi incertae sedis</taxon>
        <taxon>Mucoromycota</taxon>
        <taxon>Mucoromycotina</taxon>
        <taxon>Endogonomycetes</taxon>
        <taxon>Endogonales</taxon>
        <taxon>Endogonaceae</taxon>
        <taxon>Jimgerdemannia</taxon>
    </lineage>
</organism>
<comment type="caution">
    <text evidence="1">The sequence shown here is derived from an EMBL/GenBank/DDBJ whole genome shotgun (WGS) entry which is preliminary data.</text>
</comment>